<keyword evidence="1 3" id="KW-0479">Metal-binding</keyword>
<dbReference type="SUPFAM" id="SSF48264">
    <property type="entry name" value="Cytochrome P450"/>
    <property type="match status" value="1"/>
</dbReference>
<keyword evidence="5" id="KW-1133">Transmembrane helix</keyword>
<protein>
    <submittedName>
        <fullName evidence="6">670_t:CDS:1</fullName>
    </submittedName>
</protein>
<keyword evidence="2 3" id="KW-0408">Iron</keyword>
<evidence type="ECO:0000256" key="1">
    <source>
        <dbReference type="ARBA" id="ARBA00022723"/>
    </source>
</evidence>
<accession>A0A9N8VLY4</accession>
<dbReference type="Gene3D" id="1.10.630.10">
    <property type="entry name" value="Cytochrome P450"/>
    <property type="match status" value="1"/>
</dbReference>
<dbReference type="GO" id="GO:0020037">
    <property type="term" value="F:heme binding"/>
    <property type="evidence" value="ECO:0007669"/>
    <property type="project" value="InterPro"/>
</dbReference>
<comment type="caution">
    <text evidence="6">The sequence shown here is derived from an EMBL/GenBank/DDBJ whole genome shotgun (WGS) entry which is preliminary data.</text>
</comment>
<dbReference type="Pfam" id="PF00067">
    <property type="entry name" value="p450"/>
    <property type="match status" value="1"/>
</dbReference>
<gene>
    <name evidence="6" type="ORF">AGERDE_LOCUS2178</name>
</gene>
<sequence length="540" mass="62759">MGLLHTIFSSVKPTDIFIGLLSLICLYVTHFYYKHFTRINPFPGPIPIPLIGSFAIFIEDIDDWFHKLNKIYGHNGVYELNIAGNRQIVITRAEYIDKLVNDTSAHVMRTANNGLLDLFDLDNKGVGLNHDYNHWKFNRHLFSQAIMPLSLTEKPSNILNPLFEEMAKYWIDLKQQDDDGTIIDMATWMRRFTADFISLLTTGKRISVMHHYCQKLKNEPITKEMIDSEEFIEGINTFVSDNQIIFVPKILRGLPLIRPRVDHLLDNCNRFYGKLVDIIRKRRKEIEETITRGDFDTKRLDLLTSLIIANTQYDPHPQKHVDPSLSRPMTDDEIRGVMFDAFVAGTDTTVNTFCFALYYITHHPNVKKKLLEEIESVFRDDPTRPITLEDLEKLKYCEAIIKETSRIRPTVSMISRYSNQPDEIAGHKWPANTLFIMYVRGINNNPLYWKDPEKFIPERFYKTQEIHRNSFSMFGGGSRMCLGRKVAIIELKTLLTSLYRKFDVELVDMKAPLKVETSTITVCKELNVKIIPKEKNQAKN</sequence>
<keyword evidence="5" id="KW-0472">Membrane</keyword>
<dbReference type="InterPro" id="IPR017972">
    <property type="entry name" value="Cyt_P450_CS"/>
</dbReference>
<evidence type="ECO:0000256" key="3">
    <source>
        <dbReference type="PIRSR" id="PIRSR602401-1"/>
    </source>
</evidence>
<keyword evidence="5" id="KW-0812">Transmembrane</keyword>
<evidence type="ECO:0000256" key="4">
    <source>
        <dbReference type="RuleBase" id="RU000461"/>
    </source>
</evidence>
<dbReference type="OrthoDB" id="1470350at2759"/>
<feature type="binding site" description="axial binding residue" evidence="3">
    <location>
        <position position="481"/>
    </location>
    <ligand>
        <name>heme</name>
        <dbReference type="ChEBI" id="CHEBI:30413"/>
    </ligand>
    <ligandPart>
        <name>Fe</name>
        <dbReference type="ChEBI" id="CHEBI:18248"/>
    </ligandPart>
</feature>
<dbReference type="CDD" id="cd00302">
    <property type="entry name" value="cytochrome_P450"/>
    <property type="match status" value="1"/>
</dbReference>
<dbReference type="PANTHER" id="PTHR24301:SF2">
    <property type="entry name" value="THROMBOXANE-A SYNTHASE"/>
    <property type="match status" value="1"/>
</dbReference>
<dbReference type="PRINTS" id="PR00385">
    <property type="entry name" value="P450"/>
</dbReference>
<dbReference type="PANTHER" id="PTHR24301">
    <property type="entry name" value="THROMBOXANE-A SYNTHASE"/>
    <property type="match status" value="1"/>
</dbReference>
<evidence type="ECO:0000313" key="6">
    <source>
        <dbReference type="EMBL" id="CAG8459532.1"/>
    </source>
</evidence>
<evidence type="ECO:0000256" key="2">
    <source>
        <dbReference type="ARBA" id="ARBA00023004"/>
    </source>
</evidence>
<comment type="similarity">
    <text evidence="4">Belongs to the cytochrome P450 family.</text>
</comment>
<comment type="cofactor">
    <cofactor evidence="3">
        <name>heme</name>
        <dbReference type="ChEBI" id="CHEBI:30413"/>
    </cofactor>
</comment>
<keyword evidence="3 4" id="KW-0349">Heme</keyword>
<organism evidence="6 7">
    <name type="scientific">Ambispora gerdemannii</name>
    <dbReference type="NCBI Taxonomy" id="144530"/>
    <lineage>
        <taxon>Eukaryota</taxon>
        <taxon>Fungi</taxon>
        <taxon>Fungi incertae sedis</taxon>
        <taxon>Mucoromycota</taxon>
        <taxon>Glomeromycotina</taxon>
        <taxon>Glomeromycetes</taxon>
        <taxon>Archaeosporales</taxon>
        <taxon>Ambisporaceae</taxon>
        <taxon>Ambispora</taxon>
    </lineage>
</organism>
<feature type="transmembrane region" description="Helical" evidence="5">
    <location>
        <begin position="16"/>
        <end position="33"/>
    </location>
</feature>
<evidence type="ECO:0000256" key="5">
    <source>
        <dbReference type="SAM" id="Phobius"/>
    </source>
</evidence>
<keyword evidence="4" id="KW-0503">Monooxygenase</keyword>
<keyword evidence="4" id="KW-0560">Oxidoreductase</keyword>
<dbReference type="InterPro" id="IPR001128">
    <property type="entry name" value="Cyt_P450"/>
</dbReference>
<dbReference type="GO" id="GO:0016705">
    <property type="term" value="F:oxidoreductase activity, acting on paired donors, with incorporation or reduction of molecular oxygen"/>
    <property type="evidence" value="ECO:0007669"/>
    <property type="project" value="InterPro"/>
</dbReference>
<dbReference type="InterPro" id="IPR002401">
    <property type="entry name" value="Cyt_P450_E_grp-I"/>
</dbReference>
<keyword evidence="7" id="KW-1185">Reference proteome</keyword>
<dbReference type="GO" id="GO:0004497">
    <property type="term" value="F:monooxygenase activity"/>
    <property type="evidence" value="ECO:0007669"/>
    <property type="project" value="UniProtKB-KW"/>
</dbReference>
<proteinExistence type="inferred from homology"/>
<evidence type="ECO:0000313" key="7">
    <source>
        <dbReference type="Proteomes" id="UP000789831"/>
    </source>
</evidence>
<dbReference type="AlphaFoldDB" id="A0A9N8VLY4"/>
<dbReference type="InterPro" id="IPR036396">
    <property type="entry name" value="Cyt_P450_sf"/>
</dbReference>
<dbReference type="PROSITE" id="PS00086">
    <property type="entry name" value="CYTOCHROME_P450"/>
    <property type="match status" value="1"/>
</dbReference>
<dbReference type="EMBL" id="CAJVPL010000172">
    <property type="protein sequence ID" value="CAG8459532.1"/>
    <property type="molecule type" value="Genomic_DNA"/>
</dbReference>
<reference evidence="6" key="1">
    <citation type="submission" date="2021-06" db="EMBL/GenBank/DDBJ databases">
        <authorList>
            <person name="Kallberg Y."/>
            <person name="Tangrot J."/>
            <person name="Rosling A."/>
        </authorList>
    </citation>
    <scope>NUCLEOTIDE SEQUENCE</scope>
    <source>
        <strain evidence="6">MT106</strain>
    </source>
</reference>
<name>A0A9N8VLY4_9GLOM</name>
<dbReference type="Proteomes" id="UP000789831">
    <property type="component" value="Unassembled WGS sequence"/>
</dbReference>
<dbReference type="GO" id="GO:0005506">
    <property type="term" value="F:iron ion binding"/>
    <property type="evidence" value="ECO:0007669"/>
    <property type="project" value="InterPro"/>
</dbReference>
<dbReference type="PRINTS" id="PR00463">
    <property type="entry name" value="EP450I"/>
</dbReference>